<dbReference type="FunFam" id="1.10.8.270:FF:000009">
    <property type="entry name" value="TBC1 domain family member 30"/>
    <property type="match status" value="1"/>
</dbReference>
<feature type="compositionally biased region" description="Low complexity" evidence="1">
    <location>
        <begin position="724"/>
        <end position="747"/>
    </location>
</feature>
<dbReference type="InterPro" id="IPR035969">
    <property type="entry name" value="Rab-GAP_TBC_sf"/>
</dbReference>
<dbReference type="STRING" id="278856.A0A212EZQ9"/>
<dbReference type="Proteomes" id="UP000007151">
    <property type="component" value="Unassembled WGS sequence"/>
</dbReference>
<feature type="region of interest" description="Disordered" evidence="1">
    <location>
        <begin position="1488"/>
        <end position="1508"/>
    </location>
</feature>
<feature type="region of interest" description="Disordered" evidence="1">
    <location>
        <begin position="966"/>
        <end position="990"/>
    </location>
</feature>
<feature type="compositionally biased region" description="Basic residues" evidence="1">
    <location>
        <begin position="1025"/>
        <end position="1034"/>
    </location>
</feature>
<feature type="compositionally biased region" description="Polar residues" evidence="1">
    <location>
        <begin position="770"/>
        <end position="782"/>
    </location>
</feature>
<gene>
    <name evidence="3" type="ORF">KGM_207959</name>
</gene>
<dbReference type="KEGG" id="dpl:KGM_207959"/>
<sequence>MKTITITEPINLRVVKFELDFSSLYDYKPKHRKKSKAINVPHINCEKKQNEIPNPPEIQCKQKKQNVKELVEELLNDIYADHRDWTTISGHGSTAASFTSSQSNCGEQSDFIEISYLESLDINELKDQVLEWKRCLQVAGERLAKCLRLRDRLHRQQKKLCAAFTVILRHLRQMSAILNSLRNLASSAKTASAGDANIRFGVTPGSEAPGEGGFTEWLHAMRLVARLPAGVPQHFRRKLWLTLAERHLTARGVDWPAAERACFRGTAQPDDTELSAQILKDLHRTGCSLFCGVEGRENQAMLRRVLLAYARWNKDVGYCQGFNMLAAIILEVMDKSESDSLKVMIYLVEAVLPEGYFADDLRGLSADMAAFRDLLRLRLPRLAQHMDHLQRISDGGGVEPPLPDVFTMQWFLTLYATWLPRESLLRIWDLILLDGNEVLLLTALAIWDMLQDRILSARSADEFYSCMGGGVGAVWEAGESLVVRVVAFNSVPELPRLRSLHRYRVTPPAPPNAPPVFHPPLQSAMQSMTKRGLRLFYSEDEGESSDEGNKMALATVATRREQRPGAGDRLSLDIGALKRQYARLRERQRQAHVILAAACARHAAVGVPTSPTSLTVNNLLLGKSAIVSSRGRRLGPPPGAVPPSRQTTNSNEKFERYSSRSSNDTISWEEEKTRKTLNRRNSVKWKDIKKDTALEFARKPSIDLDESGDGIIVSEIEANQMIASMRSRSSSETSSYSSRSESSTDTSLCDENEKASDSEADLPNDDKENNINSTKNKINLPTNSPPLYIEKQNNVLPSSKDTSMLPSPTSNQKSNSDDQSVKNITDYLGSAAGEPLRVYIDGFEMKLKDTQMVNNDSKSYTVVSPLKPVHSPQIDVESNNSFKHLQYEHRNNKKNTNLLKSKNKIHLSPIDLSPHNCVRKFHAPTKNHNKLETVSSNKRDDVSYTSPDIIDTFASYPNFVPDIDLSDKYMSDPESPLRSPESESLIVSEDEPPIPLKVDKYFEHSPEFFGARLTDPHSSNIPSRRATKRNSRLPKKTDSLTHNSGKNVKNDAERASSLPQPHTFVCKKSVSPEVKEEKKEGHKLRKKSFQHTEHVEKDFQKPIIEDIVIDKVNESPPCVKEYVLKSGRKNSERALQIIQENSQILSRILTKQNSNAAAKEKEIIDTTKTKLVEDDVTPTNTSKIITDFSLVKDSAAKLNLLKESTSDSLIGCLRRPSRGEPDDKNDFLRERPISIDDPFSFEIRNVLTSNDEFDIKNLKTPSIECLVNKPDYYGWENKGFLAKCDFRSNLNRQEISEDEYKKRTNIICHDSQHSIRNQNNLKGDWSSCSFSEESKISVTLPSSEMKDTSSFDRRYTSDDYNYPMTNSSKYNDFVISKASDICSKIIDRSPKISDNVIKTENSQFSDFSHKVTSSISFTCEPSMEDDSPMGAKSNSSDTLCQITSLDQISTPISPKTFPNRDTPNLPKDSESDDTCSAITSLLETDTLSSLSYPRSPSTGSYHPFPTRPAIRLPKDLGIKLGMYPKESFPSPQK</sequence>
<protein>
    <recommendedName>
        <fullName evidence="2">Rab-GAP TBC domain-containing protein</fullName>
    </recommendedName>
</protein>
<dbReference type="Pfam" id="PF00566">
    <property type="entry name" value="RabGAP-TBC"/>
    <property type="match status" value="1"/>
</dbReference>
<dbReference type="Gene3D" id="1.10.472.80">
    <property type="entry name" value="Ypt/Rab-GAP domain of gyp1p, domain 3"/>
    <property type="match status" value="1"/>
</dbReference>
<feature type="region of interest" description="Disordered" evidence="1">
    <location>
        <begin position="1449"/>
        <end position="1474"/>
    </location>
</feature>
<evidence type="ECO:0000259" key="2">
    <source>
        <dbReference type="PROSITE" id="PS50086"/>
    </source>
</evidence>
<dbReference type="PANTHER" id="PTHR13399">
    <property type="entry name" value="TRANSLOCON-ASSOCIATED PROTEIN TRAP , GAMMA SUBUNIT"/>
    <property type="match status" value="1"/>
</dbReference>
<dbReference type="eggNOG" id="KOG2058">
    <property type="taxonomic scope" value="Eukaryota"/>
</dbReference>
<name>A0A212EZQ9_DANPL</name>
<dbReference type="InterPro" id="IPR000195">
    <property type="entry name" value="Rab-GAP-TBC_dom"/>
</dbReference>
<feature type="region of interest" description="Disordered" evidence="1">
    <location>
        <begin position="1012"/>
        <end position="1091"/>
    </location>
</feature>
<keyword evidence="4" id="KW-1185">Reference proteome</keyword>
<dbReference type="PANTHER" id="PTHR13399:SF2">
    <property type="entry name" value="TRANSLOCON-ASSOCIATED PROTEIN SUBUNIT GAMMA"/>
    <property type="match status" value="1"/>
</dbReference>
<organism evidence="3 4">
    <name type="scientific">Danaus plexippus plexippus</name>
    <dbReference type="NCBI Taxonomy" id="278856"/>
    <lineage>
        <taxon>Eukaryota</taxon>
        <taxon>Metazoa</taxon>
        <taxon>Ecdysozoa</taxon>
        <taxon>Arthropoda</taxon>
        <taxon>Hexapoda</taxon>
        <taxon>Insecta</taxon>
        <taxon>Pterygota</taxon>
        <taxon>Neoptera</taxon>
        <taxon>Endopterygota</taxon>
        <taxon>Lepidoptera</taxon>
        <taxon>Glossata</taxon>
        <taxon>Ditrysia</taxon>
        <taxon>Papilionoidea</taxon>
        <taxon>Nymphalidae</taxon>
        <taxon>Danainae</taxon>
        <taxon>Danaini</taxon>
        <taxon>Danaina</taxon>
        <taxon>Danaus</taxon>
        <taxon>Danaus</taxon>
    </lineage>
</organism>
<feature type="compositionally biased region" description="Polar residues" evidence="1">
    <location>
        <begin position="791"/>
        <end position="814"/>
    </location>
</feature>
<dbReference type="GO" id="GO:0005783">
    <property type="term" value="C:endoplasmic reticulum"/>
    <property type="evidence" value="ECO:0007669"/>
    <property type="project" value="TreeGrafter"/>
</dbReference>
<proteinExistence type="predicted"/>
<feature type="region of interest" description="Disordered" evidence="1">
    <location>
        <begin position="724"/>
        <end position="820"/>
    </location>
</feature>
<dbReference type="SUPFAM" id="SSF47923">
    <property type="entry name" value="Ypt/Rab-GAP domain of gyp1p"/>
    <property type="match status" value="2"/>
</dbReference>
<feature type="domain" description="Rab-GAP TBC" evidence="2">
    <location>
        <begin position="230"/>
        <end position="435"/>
    </location>
</feature>
<feature type="compositionally biased region" description="Low complexity" evidence="1">
    <location>
        <begin position="972"/>
        <end position="984"/>
    </location>
</feature>
<evidence type="ECO:0000256" key="1">
    <source>
        <dbReference type="SAM" id="MobiDB-lite"/>
    </source>
</evidence>
<evidence type="ECO:0000313" key="3">
    <source>
        <dbReference type="EMBL" id="OWR46947.1"/>
    </source>
</evidence>
<dbReference type="InterPro" id="IPR032738">
    <property type="entry name" value="Tbc1d30_C"/>
</dbReference>
<dbReference type="SMART" id="SM00164">
    <property type="entry name" value="TBC"/>
    <property type="match status" value="1"/>
</dbReference>
<feature type="region of interest" description="Disordered" evidence="1">
    <location>
        <begin position="629"/>
        <end position="675"/>
    </location>
</feature>
<reference evidence="3 4" key="1">
    <citation type="journal article" date="2011" name="Cell">
        <title>The monarch butterfly genome yields insights into long-distance migration.</title>
        <authorList>
            <person name="Zhan S."/>
            <person name="Merlin C."/>
            <person name="Boore J.L."/>
            <person name="Reppert S.M."/>
        </authorList>
    </citation>
    <scope>NUCLEOTIDE SEQUENCE [LARGE SCALE GENOMIC DNA]</scope>
    <source>
        <strain evidence="3">F-2</strain>
    </source>
</reference>
<dbReference type="Pfam" id="PF15733">
    <property type="entry name" value="DUF4682"/>
    <property type="match status" value="1"/>
</dbReference>
<dbReference type="InParanoid" id="A0A212EZQ9"/>
<comment type="caution">
    <text evidence="3">The sequence shown here is derived from an EMBL/GenBank/DDBJ whole genome shotgun (WGS) entry which is preliminary data.</text>
</comment>
<dbReference type="Gene3D" id="1.10.8.270">
    <property type="entry name" value="putative rabgap domain of human tbc1 domain family member 14 like domains"/>
    <property type="match status" value="1"/>
</dbReference>
<evidence type="ECO:0000313" key="4">
    <source>
        <dbReference type="Proteomes" id="UP000007151"/>
    </source>
</evidence>
<accession>A0A212EZQ9</accession>
<dbReference type="EMBL" id="AGBW02011240">
    <property type="protein sequence ID" value="OWR46947.1"/>
    <property type="molecule type" value="Genomic_DNA"/>
</dbReference>
<dbReference type="PROSITE" id="PS50086">
    <property type="entry name" value="TBC_RABGAP"/>
    <property type="match status" value="1"/>
</dbReference>